<evidence type="ECO:0000259" key="3">
    <source>
        <dbReference type="PROSITE" id="PS50866"/>
    </source>
</evidence>
<reference evidence="4 5" key="1">
    <citation type="submission" date="2019-09" db="EMBL/GenBank/DDBJ databases">
        <title>A chromosome-level genome assembly of the Chinese tupelo Nyssa sinensis.</title>
        <authorList>
            <person name="Yang X."/>
            <person name="Kang M."/>
            <person name="Yang Y."/>
            <person name="Xiong H."/>
            <person name="Wang M."/>
            <person name="Zhang Z."/>
            <person name="Wang Z."/>
            <person name="Wu H."/>
            <person name="Ma T."/>
            <person name="Liu J."/>
            <person name="Xi Z."/>
        </authorList>
    </citation>
    <scope>NUCLEOTIDE SEQUENCE [LARGE SCALE GENOMIC DNA]</scope>
    <source>
        <strain evidence="4">J267</strain>
        <tissue evidence="4">Leaf</tissue>
    </source>
</reference>
<keyword evidence="2" id="KW-1133">Transmembrane helix</keyword>
<dbReference type="Proteomes" id="UP000325577">
    <property type="component" value="Linkage Group LG4"/>
</dbReference>
<dbReference type="OrthoDB" id="1866990at2759"/>
<sequence length="662" mass="75906">MKRSQLHHRHPKMTHSGDVSTDDSAYDLEFRCSEDDAWYSVRVVLNDDTLTVKFWTFPEACDEIYKAGDFQTLEAVHQFVQKFRPISAQLQDSQCLEVMEGRTVCASFIDSLAFKDDDIRFYDAVVEAVHHERHSFSKEEEECLCSFVLLWQHGPKEGTLTSVNTADICLIQSAAQVDPRVVAFSKMAREKIEIASFKSGLISKGDDSSSKGITCDQENGGLSIKLNLSLSQDGLQEMESVRQFGSPLQTTEGRFDKLHERIDQDRDFGGESLDIDGIEEIGGHHFILIENLEKDLSASSMMEFIHKQTSISPQAYIIPCLSSESYTRGAIVLDCKKKLKKIYEFLNNPDHIIMSSRGRPWFIKEKVLRYGTFRMPLESLMPEYQYKFQNKNIDGELKVVHLGTEEYRTAKRLRDLFMDFLDHQQRLHKSSLQLFFCSAHQSVLRLPKSNMGIGSLRCVIIVMVSLLLILRGAVGIRFVIDKEECFSHNVQYEGDTIHVSFVVIKADAPWHFGDDGVDLVIKGPSGELIHDFRDKSSEKYDFVVHEKGVYHFCFTNKSPYHETIDFDVHAAHFTYYDQHAKDEHFSPLLEQISKLEEALYNIQFEQHWLEAQTDRQAIVNEGMSQRTIHKAMFESAALIGASVLQIYLLKRLFERKLGTSRV</sequence>
<keyword evidence="2" id="KW-0472">Membrane</keyword>
<proteinExistence type="predicted"/>
<dbReference type="AlphaFoldDB" id="A0A5J5A4X0"/>
<organism evidence="4 5">
    <name type="scientific">Nyssa sinensis</name>
    <dbReference type="NCBI Taxonomy" id="561372"/>
    <lineage>
        <taxon>Eukaryota</taxon>
        <taxon>Viridiplantae</taxon>
        <taxon>Streptophyta</taxon>
        <taxon>Embryophyta</taxon>
        <taxon>Tracheophyta</taxon>
        <taxon>Spermatophyta</taxon>
        <taxon>Magnoliopsida</taxon>
        <taxon>eudicotyledons</taxon>
        <taxon>Gunneridae</taxon>
        <taxon>Pentapetalae</taxon>
        <taxon>asterids</taxon>
        <taxon>Cornales</taxon>
        <taxon>Nyssaceae</taxon>
        <taxon>Nyssa</taxon>
    </lineage>
</organism>
<dbReference type="GO" id="GO:0003682">
    <property type="term" value="F:chromatin binding"/>
    <property type="evidence" value="ECO:0007669"/>
    <property type="project" value="InterPro"/>
</dbReference>
<name>A0A5J5A4X0_9ASTE</name>
<feature type="domain" description="GOLD" evidence="3">
    <location>
        <begin position="483"/>
        <end position="570"/>
    </location>
</feature>
<dbReference type="PANTHER" id="PTHR36384:SF1">
    <property type="entry name" value="SAWADEE PROTEIN"/>
    <property type="match status" value="1"/>
</dbReference>
<evidence type="ECO:0000256" key="1">
    <source>
        <dbReference type="SAM" id="MobiDB-lite"/>
    </source>
</evidence>
<dbReference type="Pfam" id="PF01105">
    <property type="entry name" value="EMP24_GP25L"/>
    <property type="match status" value="1"/>
</dbReference>
<feature type="region of interest" description="Disordered" evidence="1">
    <location>
        <begin position="1"/>
        <end position="21"/>
    </location>
</feature>
<dbReference type="InterPro" id="IPR009038">
    <property type="entry name" value="GOLD_dom"/>
</dbReference>
<evidence type="ECO:0000313" key="5">
    <source>
        <dbReference type="Proteomes" id="UP000325577"/>
    </source>
</evidence>
<evidence type="ECO:0000256" key="2">
    <source>
        <dbReference type="SAM" id="Phobius"/>
    </source>
</evidence>
<dbReference type="InterPro" id="IPR032001">
    <property type="entry name" value="SAWADEE_dom"/>
</dbReference>
<dbReference type="SMART" id="SM01190">
    <property type="entry name" value="EMP24_GP25L"/>
    <property type="match status" value="1"/>
</dbReference>
<dbReference type="Pfam" id="PF16719">
    <property type="entry name" value="SAWADEE"/>
    <property type="match status" value="1"/>
</dbReference>
<evidence type="ECO:0000313" key="4">
    <source>
        <dbReference type="EMBL" id="KAA8524882.1"/>
    </source>
</evidence>
<feature type="transmembrane region" description="Helical" evidence="2">
    <location>
        <begin position="458"/>
        <end position="480"/>
    </location>
</feature>
<accession>A0A5J5A4X0</accession>
<dbReference type="PROSITE" id="PS50866">
    <property type="entry name" value="GOLD"/>
    <property type="match status" value="1"/>
</dbReference>
<protein>
    <recommendedName>
        <fullName evidence="3">GOLD domain-containing protein</fullName>
    </recommendedName>
</protein>
<dbReference type="PANTHER" id="PTHR36384">
    <property type="entry name" value="SAWADEE PROTEIN"/>
    <property type="match status" value="1"/>
</dbReference>
<feature type="compositionally biased region" description="Basic residues" evidence="1">
    <location>
        <begin position="1"/>
        <end position="13"/>
    </location>
</feature>
<keyword evidence="2" id="KW-0812">Transmembrane</keyword>
<gene>
    <name evidence="4" type="ORF">F0562_011305</name>
</gene>
<dbReference type="EMBL" id="CM018047">
    <property type="protein sequence ID" value="KAA8524882.1"/>
    <property type="molecule type" value="Genomic_DNA"/>
</dbReference>
<keyword evidence="5" id="KW-1185">Reference proteome</keyword>